<dbReference type="GO" id="GO:0006508">
    <property type="term" value="P:proteolysis"/>
    <property type="evidence" value="ECO:0007669"/>
    <property type="project" value="InterPro"/>
</dbReference>
<dbReference type="Pfam" id="PF00112">
    <property type="entry name" value="Peptidase_C1"/>
    <property type="match status" value="1"/>
</dbReference>
<comment type="caution">
    <text evidence="2">The sequence shown here is derived from an EMBL/GenBank/DDBJ whole genome shotgun (WGS) entry which is preliminary data.</text>
</comment>
<keyword evidence="3" id="KW-1185">Reference proteome</keyword>
<dbReference type="AlphaFoldDB" id="A0A8T2FD41"/>
<sequence length="155" mass="17975">MEELPIKVEILYESDQLFSELMKIGQYIPLSTFLEILKLKLDGKFEILRVKNKVVKPKVEGETIDVVYTRLRKHQVLPDETKKADWGPFYGPVKDQGEHDICWAIVTAELVTAIRWIKQHENGTEYSYQELVDFVFPEKGKLQKKRHISVIGSAS</sequence>
<feature type="domain" description="Peptidase C1A papain C-terminal" evidence="1">
    <location>
        <begin position="90"/>
        <end position="133"/>
    </location>
</feature>
<dbReference type="GO" id="GO:0008234">
    <property type="term" value="F:cysteine-type peptidase activity"/>
    <property type="evidence" value="ECO:0007669"/>
    <property type="project" value="InterPro"/>
</dbReference>
<dbReference type="OrthoDB" id="1112661at2759"/>
<accession>A0A8T2FD41</accession>
<proteinExistence type="predicted"/>
<evidence type="ECO:0000259" key="1">
    <source>
        <dbReference type="Pfam" id="PF00112"/>
    </source>
</evidence>
<reference evidence="2 3" key="1">
    <citation type="submission" date="2020-12" db="EMBL/GenBank/DDBJ databases">
        <title>Concerted genomic and epigenomic changes stabilize Arabidopsis allopolyploids.</title>
        <authorList>
            <person name="Chen Z."/>
        </authorList>
    </citation>
    <scope>NUCLEOTIDE SEQUENCE [LARGE SCALE GENOMIC DNA]</scope>
    <source>
        <strain evidence="2">As9502</strain>
        <tissue evidence="2">Leaf</tissue>
    </source>
</reference>
<dbReference type="Proteomes" id="UP000694251">
    <property type="component" value="Chromosome 3"/>
</dbReference>
<protein>
    <submittedName>
        <fullName evidence="2">Peptidase C1A papain C-terminal</fullName>
    </submittedName>
</protein>
<dbReference type="InterPro" id="IPR000668">
    <property type="entry name" value="Peptidase_C1A_C"/>
</dbReference>
<evidence type="ECO:0000313" key="3">
    <source>
        <dbReference type="Proteomes" id="UP000694251"/>
    </source>
</evidence>
<organism evidence="2 3">
    <name type="scientific">Arabidopsis suecica</name>
    <name type="common">Swedish thale-cress</name>
    <name type="synonym">Cardaminopsis suecica</name>
    <dbReference type="NCBI Taxonomy" id="45249"/>
    <lineage>
        <taxon>Eukaryota</taxon>
        <taxon>Viridiplantae</taxon>
        <taxon>Streptophyta</taxon>
        <taxon>Embryophyta</taxon>
        <taxon>Tracheophyta</taxon>
        <taxon>Spermatophyta</taxon>
        <taxon>Magnoliopsida</taxon>
        <taxon>eudicotyledons</taxon>
        <taxon>Gunneridae</taxon>
        <taxon>Pentapetalae</taxon>
        <taxon>rosids</taxon>
        <taxon>malvids</taxon>
        <taxon>Brassicales</taxon>
        <taxon>Brassicaceae</taxon>
        <taxon>Camelineae</taxon>
        <taxon>Arabidopsis</taxon>
    </lineage>
</organism>
<gene>
    <name evidence="2" type="ORF">ISN44_As03g036100</name>
</gene>
<dbReference type="EMBL" id="JAEFBJ010000003">
    <property type="protein sequence ID" value="KAG7633316.1"/>
    <property type="molecule type" value="Genomic_DNA"/>
</dbReference>
<name>A0A8T2FD41_ARASU</name>
<evidence type="ECO:0000313" key="2">
    <source>
        <dbReference type="EMBL" id="KAG7633316.1"/>
    </source>
</evidence>